<gene>
    <name evidence="2" type="ORF">PU02_0170</name>
</gene>
<accession>A0A0M4LRS8</accession>
<dbReference type="PATRIC" id="fig|1318743.3.peg.175"/>
<keyword evidence="3" id="KW-1185">Reference proteome</keyword>
<sequence>MKNSKRYGKLVKIQGLVEAYHKVELERLHSQISFCEEETHRILTLMGREEEGIPFWDVNFLSRRLQHTAKMEQNLEKSVAQKKQVVREASSRLQRFENKYKEAKSSEERKDFSAILEDYIADKTIRASI</sequence>
<evidence type="ECO:0000313" key="2">
    <source>
        <dbReference type="EMBL" id="ALE02984.1"/>
    </source>
</evidence>
<dbReference type="EMBL" id="CP010401">
    <property type="protein sequence ID" value="ALE02984.1"/>
    <property type="molecule type" value="Genomic_DNA"/>
</dbReference>
<name>A0A0M4LRS8_9HYPH</name>
<dbReference type="Proteomes" id="UP000057213">
    <property type="component" value="Chromosome"/>
</dbReference>
<keyword evidence="1" id="KW-0175">Coiled coil</keyword>
<dbReference type="KEGG" id="banc:PU02_0170"/>
<evidence type="ECO:0008006" key="4">
    <source>
        <dbReference type="Google" id="ProtNLM"/>
    </source>
</evidence>
<reference evidence="2 3" key="1">
    <citation type="journal article" date="2015" name="Genome Announc.">
        <title>Complete Genome Sequence of Bartonella ancashensis Strain 20.00, Isolated from the Blood of a Patient with Verruga Peruana.</title>
        <authorList>
            <person name="Hang J."/>
            <person name="Mullins K.E."/>
            <person name="Clifford R.J."/>
            <person name="Onmus-Leone F."/>
            <person name="Yang Y."/>
            <person name="Jiang J."/>
            <person name="Leguia M."/>
            <person name="Kasper M.R."/>
            <person name="Maguina C."/>
            <person name="Lesho E.P."/>
            <person name="Jarman R.G."/>
            <person name="Richards A.L."/>
            <person name="Blazes D."/>
        </authorList>
    </citation>
    <scope>NUCLEOTIDE SEQUENCE [LARGE SCALE GENOMIC DNA]</scope>
    <source>
        <strain evidence="2 3">20.00</strain>
    </source>
</reference>
<dbReference type="AlphaFoldDB" id="A0A0M4LRS8"/>
<dbReference type="RefSeq" id="WP_053943668.1">
    <property type="nucleotide sequence ID" value="NZ_CP010401.1"/>
</dbReference>
<evidence type="ECO:0000313" key="3">
    <source>
        <dbReference type="Proteomes" id="UP000057213"/>
    </source>
</evidence>
<protein>
    <recommendedName>
        <fullName evidence="4">Flagellar FliJ protein</fullName>
    </recommendedName>
</protein>
<evidence type="ECO:0000256" key="1">
    <source>
        <dbReference type="SAM" id="Coils"/>
    </source>
</evidence>
<dbReference type="OrthoDB" id="7923840at2"/>
<organism evidence="2 3">
    <name type="scientific">Bartonella ancashensis</name>
    <dbReference type="NCBI Taxonomy" id="1318743"/>
    <lineage>
        <taxon>Bacteria</taxon>
        <taxon>Pseudomonadati</taxon>
        <taxon>Pseudomonadota</taxon>
        <taxon>Alphaproteobacteria</taxon>
        <taxon>Hyphomicrobiales</taxon>
        <taxon>Bartonellaceae</taxon>
        <taxon>Bartonella</taxon>
    </lineage>
</organism>
<proteinExistence type="predicted"/>
<dbReference type="STRING" id="1318743.PU02_0170"/>
<feature type="coiled-coil region" evidence="1">
    <location>
        <begin position="79"/>
        <end position="106"/>
    </location>
</feature>